<protein>
    <submittedName>
        <fullName evidence="6">VWFA and cache domain-containing protein 1</fullName>
    </submittedName>
</protein>
<dbReference type="Proteomes" id="UP000887458">
    <property type="component" value="Unassembled WGS sequence"/>
</dbReference>
<sequence length="1648" mass="189703">MINQIYSIILLILWLEVINCKNYHDQFDQGRLIKNETKIARLFSIDKIRSSTNNVTSSGINRKNLYPSIVTENVSVDQMSDHLLEEFNKFGAYSKLTLQLLQSIVNKELGATIMQQLLNKANDNQKSQQIEDLAAQIDNISDKMSQQVQDIHSAIEMSGELLQEMYGQHSNTTASDSFDCCNPYGDKWPKYYESNKSGDLDAKDFQEIKIKEQQIKNDYYGYDKRFFSWISKSFSCDIGQWDRNKQFYPDLTEQFGQNLATNVHIKWQYYISFKGLHIEYPAYYPPNNYCFLNRLNKKIKFSTNESNITSKRYFNGNNKKVLPQHWLSLHHHKAFDEQKQLLAQRHQNNLMAAALPRPKMIIIVLDRGSALTDHQLRLAKSIAKHILNSLSRRDKISLIDLWASAHDASDDACGSNLAMANADYESKLIYSKYIDRLQRSYNSTNHYVGLQKAFEMIEANYLSFKEHIEMEPHVLIAYISRGLLASLADARPVMQLIADKLANSSFQFIINTYALIDERIPIMLETIFLREIAAMNFRKFNVQIPEQKSIRPGIMVAINSTDQLSSVLETIYTVLKNDQQSDQTNSLYISLPHQDLISKDTYISLSKAYHHPKDGLIGVIGIDISLLDWAADIIHYDGHQNSYAFLMDGLTGKLIYHPVFSKYFQETCKPKQVMGKYGLYMNQASDSLENSFINAHLVEPELDDALLKQMIFTSHSGQFQINTTENKFKKTLDGWSYENRRCLLTPYKSIVYHWRRIPATHYIIVLVSSTESKNEPIRTKFHGQAEWQLVSHRLDYHWQLQGHLKLCRHFNQLATMDKATVHLSPNAFIDRYQSEIDSDSSDKIKRQWSYLADRSGMIDNPGFQPNVRPDLILVNELVDHWKRKNHELTECSKYVVRKYIALASASFIVYPGLLMDQSYRPKNRPWYIRAIAEPEKIHLLPPYMDEGGSGYIVTISQAIFKNSNQTGEIWGVMGIDLTLGYFYRILDAMASICRREKSSCFMADQFGYIIVHSSLSKPPTMPLIERQHLTHKEPHMMNGLLSRENHFVRKLVCNSYTDRTMQRFYRFNMSLNGIVTSVYRNEQISCAKYMIISLATTNTLFGMVDHSCDNVTTTFCPCSLTDRLCLNCHRLEQTDCECPCECPLVMNVCNGQLIESDDGRHPICTTTDISPSYEQQLREPYGSSPHLDSYNSCIRHDCHNKLSESECKGILGCEWCTMDNGMTKLSNPFCSNQMVCFGGIFGSENPYLNQQPPYHYYYRYNEKPIQQTQSTAPIGPLTATLIICFIILTFSVYCFHFQSSRNLSNTRYINTSNHNDHQMLQPDNHNDIIDNSHEHDSNIEPLAQAVVNTNYVRIVSPYQYNSNYRRRTEAESDYGYSTMTPNEDSEHNIPIYINPDIIRTRKKTNMDSRSSVASIVSNEGNSSIRSSTSSSSFHNNEDMGRLPPPPSTRSKSKNRNKQIFVDNSHSKTTRLATVQERSNVDIENSNLAIIKMKIELCSFSGYKIYPGHGKRMVKIDGKVFQFMNSKCESSHLMRRNPRKTTWTILYRRKHKKGSEVELAKKRRRKTTKYQRAIVGASLNDILAKRNMKPEVRKAQREQAVRAAKEKQRSTKGQKKASQPGQKAGQKTKQAQKAAKPVMTKAPRVGGKR</sequence>
<feature type="domain" description="TRASH" evidence="5">
    <location>
        <begin position="1497"/>
        <end position="1535"/>
    </location>
</feature>
<feature type="compositionally biased region" description="Polar residues" evidence="2">
    <location>
        <begin position="1407"/>
        <end position="1416"/>
    </location>
</feature>
<dbReference type="SMART" id="SM00746">
    <property type="entry name" value="TRASH"/>
    <property type="match status" value="1"/>
</dbReference>
<accession>A0ABQ8JWU7</accession>
<dbReference type="InterPro" id="IPR000988">
    <property type="entry name" value="Ribosomal_eL24-rel_N"/>
</dbReference>
<proteinExistence type="inferred from homology"/>
<keyword evidence="3" id="KW-0472">Membrane</keyword>
<dbReference type="Pfam" id="PF22673">
    <property type="entry name" value="MCP-like_PDC_1"/>
    <property type="match status" value="1"/>
</dbReference>
<evidence type="ECO:0000256" key="4">
    <source>
        <dbReference type="SAM" id="SignalP"/>
    </source>
</evidence>
<dbReference type="Gene3D" id="6.10.250.1270">
    <property type="match status" value="1"/>
</dbReference>
<dbReference type="InterPro" id="IPR011017">
    <property type="entry name" value="TRASH_dom"/>
</dbReference>
<dbReference type="SUPFAM" id="SSF103190">
    <property type="entry name" value="Sensory domain-like"/>
    <property type="match status" value="1"/>
</dbReference>
<dbReference type="SUPFAM" id="SSF57716">
    <property type="entry name" value="Glucocorticoid receptor-like (DNA-binding domain)"/>
    <property type="match status" value="1"/>
</dbReference>
<dbReference type="PANTHER" id="PTHR10166:SF66">
    <property type="entry name" value="VWFA AND CACHE DOMAIN-CONTAINING PROTEIN CG16868"/>
    <property type="match status" value="1"/>
</dbReference>
<dbReference type="Gene3D" id="3.30.450.20">
    <property type="entry name" value="PAS domain"/>
    <property type="match status" value="2"/>
</dbReference>
<name>A0ABQ8JWU7_DERPT</name>
<keyword evidence="4" id="KW-0732">Signal</keyword>
<evidence type="ECO:0000259" key="5">
    <source>
        <dbReference type="SMART" id="SM00746"/>
    </source>
</evidence>
<dbReference type="Gene3D" id="2.30.170.20">
    <property type="entry name" value="Ribosomal protein L24e"/>
    <property type="match status" value="1"/>
</dbReference>
<feature type="compositionally biased region" description="Low complexity" evidence="2">
    <location>
        <begin position="1618"/>
        <end position="1636"/>
    </location>
</feature>
<evidence type="ECO:0000313" key="6">
    <source>
        <dbReference type="EMBL" id="KAH9426732.1"/>
    </source>
</evidence>
<feature type="signal peptide" evidence="4">
    <location>
        <begin position="1"/>
        <end position="20"/>
    </location>
</feature>
<reference evidence="6 7" key="1">
    <citation type="journal article" date="2018" name="J. Allergy Clin. Immunol.">
        <title>High-quality assembly of Dermatophagoides pteronyssinus genome and transcriptome reveals a wide range of novel allergens.</title>
        <authorList>
            <person name="Liu X.Y."/>
            <person name="Yang K.Y."/>
            <person name="Wang M.Q."/>
            <person name="Kwok J.S."/>
            <person name="Zeng X."/>
            <person name="Yang Z."/>
            <person name="Xiao X.J."/>
            <person name="Lau C.P."/>
            <person name="Li Y."/>
            <person name="Huang Z.M."/>
            <person name="Ba J.G."/>
            <person name="Yim A.K."/>
            <person name="Ouyang C.Y."/>
            <person name="Ngai S.M."/>
            <person name="Chan T.F."/>
            <person name="Leung E.L."/>
            <person name="Liu L."/>
            <person name="Liu Z.G."/>
            <person name="Tsui S.K."/>
        </authorList>
    </citation>
    <scope>NUCLEOTIDE SEQUENCE [LARGE SCALE GENOMIC DNA]</scope>
    <source>
        <strain evidence="6">Derp</strain>
    </source>
</reference>
<reference evidence="6 7" key="2">
    <citation type="journal article" date="2022" name="Mol. Biol. Evol.">
        <title>Comparative Genomics Reveals Insights into the Divergent Evolution of Astigmatic Mites and Household Pest Adaptations.</title>
        <authorList>
            <person name="Xiong Q."/>
            <person name="Wan A.T."/>
            <person name="Liu X."/>
            <person name="Fung C.S."/>
            <person name="Xiao X."/>
            <person name="Malainual N."/>
            <person name="Hou J."/>
            <person name="Wang L."/>
            <person name="Wang M."/>
            <person name="Yang K.Y."/>
            <person name="Cui Y."/>
            <person name="Leung E.L."/>
            <person name="Nong W."/>
            <person name="Shin S.K."/>
            <person name="Au S.W."/>
            <person name="Jeong K.Y."/>
            <person name="Chew F.T."/>
            <person name="Hui J.H."/>
            <person name="Leung T.F."/>
            <person name="Tungtrongchitr A."/>
            <person name="Zhong N."/>
            <person name="Liu Z."/>
            <person name="Tsui S.K."/>
        </authorList>
    </citation>
    <scope>NUCLEOTIDE SEQUENCE [LARGE SCALE GENOMIC DNA]</scope>
    <source>
        <strain evidence="6">Derp</strain>
    </source>
</reference>
<comment type="similarity">
    <text evidence="1">Belongs to the eukaryotic ribosomal protein eL24 family.</text>
</comment>
<dbReference type="InterPro" id="IPR029151">
    <property type="entry name" value="Sensor-like_sf"/>
</dbReference>
<dbReference type="CDD" id="cd12913">
    <property type="entry name" value="PDC1_MCP_like"/>
    <property type="match status" value="1"/>
</dbReference>
<keyword evidence="3" id="KW-0812">Transmembrane</keyword>
<evidence type="ECO:0000256" key="2">
    <source>
        <dbReference type="SAM" id="MobiDB-lite"/>
    </source>
</evidence>
<evidence type="ECO:0000256" key="1">
    <source>
        <dbReference type="ARBA" id="ARBA00005647"/>
    </source>
</evidence>
<dbReference type="InterPro" id="IPR038630">
    <property type="entry name" value="L24e/L24_sf"/>
</dbReference>
<feature type="region of interest" description="Disordered" evidence="2">
    <location>
        <begin position="1585"/>
        <end position="1648"/>
    </location>
</feature>
<gene>
    <name evidence="6" type="primary">CACHD1</name>
    <name evidence="6" type="ORF">DERP_002832</name>
</gene>
<evidence type="ECO:0000256" key="3">
    <source>
        <dbReference type="SAM" id="Phobius"/>
    </source>
</evidence>
<feature type="compositionally biased region" description="Low complexity" evidence="2">
    <location>
        <begin position="1417"/>
        <end position="1434"/>
    </location>
</feature>
<keyword evidence="7" id="KW-1185">Reference proteome</keyword>
<dbReference type="InterPro" id="IPR051173">
    <property type="entry name" value="Ca_channel_alpha-2/delta"/>
</dbReference>
<feature type="compositionally biased region" description="Basic and acidic residues" evidence="2">
    <location>
        <begin position="1587"/>
        <end position="1608"/>
    </location>
</feature>
<organism evidence="6 7">
    <name type="scientific">Dermatophagoides pteronyssinus</name>
    <name type="common">European house dust mite</name>
    <dbReference type="NCBI Taxonomy" id="6956"/>
    <lineage>
        <taxon>Eukaryota</taxon>
        <taxon>Metazoa</taxon>
        <taxon>Ecdysozoa</taxon>
        <taxon>Arthropoda</taxon>
        <taxon>Chelicerata</taxon>
        <taxon>Arachnida</taxon>
        <taxon>Acari</taxon>
        <taxon>Acariformes</taxon>
        <taxon>Sarcoptiformes</taxon>
        <taxon>Astigmata</taxon>
        <taxon>Psoroptidia</taxon>
        <taxon>Analgoidea</taxon>
        <taxon>Pyroglyphidae</taxon>
        <taxon>Dermatophagoidinae</taxon>
        <taxon>Dermatophagoides</taxon>
    </lineage>
</organism>
<feature type="region of interest" description="Disordered" evidence="2">
    <location>
        <begin position="1403"/>
        <end position="1468"/>
    </location>
</feature>
<feature type="transmembrane region" description="Helical" evidence="3">
    <location>
        <begin position="1274"/>
        <end position="1295"/>
    </location>
</feature>
<keyword evidence="3" id="KW-1133">Transmembrane helix</keyword>
<dbReference type="EMBL" id="NJHN03000008">
    <property type="protein sequence ID" value="KAH9426732.1"/>
    <property type="molecule type" value="Genomic_DNA"/>
</dbReference>
<dbReference type="PANTHER" id="PTHR10166">
    <property type="entry name" value="VOLTAGE-DEPENDENT CALCIUM CHANNEL SUBUNIT ALPHA-2/DELTA-RELATED"/>
    <property type="match status" value="1"/>
</dbReference>
<evidence type="ECO:0000313" key="7">
    <source>
        <dbReference type="Proteomes" id="UP000887458"/>
    </source>
</evidence>
<dbReference type="CDD" id="cd18773">
    <property type="entry name" value="PDC1_HK_sensor"/>
    <property type="match status" value="1"/>
</dbReference>
<feature type="chain" id="PRO_5045396347" evidence="4">
    <location>
        <begin position="21"/>
        <end position="1648"/>
    </location>
</feature>
<comment type="caution">
    <text evidence="6">The sequence shown here is derived from an EMBL/GenBank/DDBJ whole genome shotgun (WGS) entry which is preliminary data.</text>
</comment>
<dbReference type="CDD" id="cd00472">
    <property type="entry name" value="Ribosomal_L24e_L24"/>
    <property type="match status" value="1"/>
</dbReference>
<dbReference type="Pfam" id="PF01246">
    <property type="entry name" value="Ribosomal_L24e"/>
    <property type="match status" value="1"/>
</dbReference>